<dbReference type="GO" id="GO:0003723">
    <property type="term" value="F:RNA binding"/>
    <property type="evidence" value="ECO:0007669"/>
    <property type="project" value="InterPro"/>
</dbReference>
<dbReference type="GO" id="GO:0009451">
    <property type="term" value="P:RNA modification"/>
    <property type="evidence" value="ECO:0007669"/>
    <property type="project" value="InterPro"/>
</dbReference>
<dbReference type="PANTHER" id="PTHR47926">
    <property type="entry name" value="PENTATRICOPEPTIDE REPEAT-CONTAINING PROTEIN"/>
    <property type="match status" value="1"/>
</dbReference>
<dbReference type="PANTHER" id="PTHR47926:SF519">
    <property type="entry name" value="DYW DOMAIN-CONTAINING PROTEIN"/>
    <property type="match status" value="1"/>
</dbReference>
<reference evidence="1 2" key="1">
    <citation type="submission" date="2023-01" db="EMBL/GenBank/DDBJ databases">
        <authorList>
            <person name="Kreplak J."/>
        </authorList>
    </citation>
    <scope>NUCLEOTIDE SEQUENCE [LARGE SCALE GENOMIC DNA]</scope>
</reference>
<organism evidence="1 2">
    <name type="scientific">Vicia faba</name>
    <name type="common">Broad bean</name>
    <name type="synonym">Faba vulgaris</name>
    <dbReference type="NCBI Taxonomy" id="3906"/>
    <lineage>
        <taxon>Eukaryota</taxon>
        <taxon>Viridiplantae</taxon>
        <taxon>Streptophyta</taxon>
        <taxon>Embryophyta</taxon>
        <taxon>Tracheophyta</taxon>
        <taxon>Spermatophyta</taxon>
        <taxon>Magnoliopsida</taxon>
        <taxon>eudicotyledons</taxon>
        <taxon>Gunneridae</taxon>
        <taxon>Pentapetalae</taxon>
        <taxon>rosids</taxon>
        <taxon>fabids</taxon>
        <taxon>Fabales</taxon>
        <taxon>Fabaceae</taxon>
        <taxon>Papilionoideae</taxon>
        <taxon>50 kb inversion clade</taxon>
        <taxon>NPAAA clade</taxon>
        <taxon>Hologalegina</taxon>
        <taxon>IRL clade</taxon>
        <taxon>Fabeae</taxon>
        <taxon>Vicia</taxon>
    </lineage>
</organism>
<dbReference type="Pfam" id="PF20431">
    <property type="entry name" value="E_motif"/>
    <property type="match status" value="1"/>
</dbReference>
<dbReference type="Gene3D" id="1.25.40.10">
    <property type="entry name" value="Tetratricopeptide repeat domain"/>
    <property type="match status" value="1"/>
</dbReference>
<dbReference type="InterPro" id="IPR011990">
    <property type="entry name" value="TPR-like_helical_dom_sf"/>
</dbReference>
<dbReference type="Proteomes" id="UP001157006">
    <property type="component" value="Chromosome 2"/>
</dbReference>
<accession>A0AAV0ZB31</accession>
<dbReference type="InterPro" id="IPR046848">
    <property type="entry name" value="E_motif"/>
</dbReference>
<proteinExistence type="predicted"/>
<dbReference type="AlphaFoldDB" id="A0AAV0ZB31"/>
<gene>
    <name evidence="1" type="ORF">VFH_II007720</name>
</gene>
<keyword evidence="2" id="KW-1185">Reference proteome</keyword>
<evidence type="ECO:0000313" key="2">
    <source>
        <dbReference type="Proteomes" id="UP001157006"/>
    </source>
</evidence>
<name>A0AAV0ZB31_VICFA</name>
<evidence type="ECO:0000313" key="1">
    <source>
        <dbReference type="EMBL" id="CAI8595900.1"/>
    </source>
</evidence>
<dbReference type="InterPro" id="IPR046960">
    <property type="entry name" value="PPR_At4g14850-like_plant"/>
</dbReference>
<dbReference type="EMBL" id="OX451737">
    <property type="protein sequence ID" value="CAI8595900.1"/>
    <property type="molecule type" value="Genomic_DNA"/>
</dbReference>
<sequence>MKNVHHIEPTLSHYACMIDMFGHAGLMEDAYNFIKSMPIEPDVIVWSSLLSSCRVHKNVDLAKVADAKLLLIDPNNSGAYLALANTFSACGKWEVSNKIRKLKKVQELSESGSVVTGFKMRVVTLNFYLEEENIKDNSKKLEIIGFWTRS</sequence>
<evidence type="ECO:0008006" key="3">
    <source>
        <dbReference type="Google" id="ProtNLM"/>
    </source>
</evidence>
<protein>
    <recommendedName>
        <fullName evidence="3">Pentatricopeptide repeat-containing protein</fullName>
    </recommendedName>
</protein>